<evidence type="ECO:0000256" key="8">
    <source>
        <dbReference type="ARBA" id="ARBA00022741"/>
    </source>
</evidence>
<reference evidence="16 17" key="1">
    <citation type="journal article" date="2013" name="PLoS ONE">
        <title>Identification and characterization of three novel lipases belonging to families II and V from Anaerovibrio lipolyticus 5ST.</title>
        <authorList>
            <person name="Prive F."/>
            <person name="Kaderbhai N.N."/>
            <person name="Girdwood S."/>
            <person name="Worgan H.J."/>
            <person name="Pinloche E."/>
            <person name="Scollan N.D."/>
            <person name="Huws S.A."/>
            <person name="Newbold C.J."/>
        </authorList>
    </citation>
    <scope>NUCLEOTIDE SEQUENCE [LARGE SCALE GENOMIC DNA]</scope>
    <source>
        <strain evidence="16 17">5S</strain>
    </source>
</reference>
<dbReference type="RefSeq" id="WP_039205718.1">
    <property type="nucleotide sequence ID" value="NZ_JSCE01000009.1"/>
</dbReference>
<dbReference type="HAMAP" id="MF_00384">
    <property type="entry name" value="Homoser_kinase"/>
    <property type="match status" value="1"/>
</dbReference>
<dbReference type="GO" id="GO:0009088">
    <property type="term" value="P:threonine biosynthetic process"/>
    <property type="evidence" value="ECO:0007669"/>
    <property type="project" value="UniProtKB-UniRule"/>
</dbReference>
<proteinExistence type="inferred from homology"/>
<dbReference type="eggNOG" id="COG0083">
    <property type="taxonomic scope" value="Bacteria"/>
</dbReference>
<dbReference type="NCBIfam" id="TIGR00191">
    <property type="entry name" value="thrB"/>
    <property type="match status" value="1"/>
</dbReference>
<evidence type="ECO:0000259" key="14">
    <source>
        <dbReference type="Pfam" id="PF00288"/>
    </source>
</evidence>
<sequence length="305" mass="33172">MDAKTVKVRVPGTSANLGPGFDTLGIACSCYNDLELTLLREEGLEIEIHGEGAENIPRTSRNIVWRSIQKVLRRVGCADEFKGARIVMDNKVPLSRGLGSSATAIVGGIKAANEALGNPLKNRDLLKIATDIEGHPDNVAPAIFGGMTISTVRNGWPETFRFIPKIRFKMVVVVPDFFLPTKAAREVLPEKVDRADAIVNIGSTAMMIAAFIKGSRHFLRNAFDDALHQPYRAELIPGMYDVFKAARKEGALGAFLSGAGPCLMALASGNERSVAEAMQRAFKENNVESTYMILDIDKEGARLIE</sequence>
<comment type="caution">
    <text evidence="16">The sequence shown here is derived from an EMBL/GenBank/DDBJ whole genome shotgun (WGS) entry which is preliminary data.</text>
</comment>
<keyword evidence="13" id="KW-0963">Cytoplasm</keyword>
<dbReference type="InterPro" id="IPR006203">
    <property type="entry name" value="GHMP_knse_ATP-bd_CS"/>
</dbReference>
<feature type="domain" description="GHMP kinase C-terminal" evidence="15">
    <location>
        <begin position="220"/>
        <end position="283"/>
    </location>
</feature>
<evidence type="ECO:0000256" key="4">
    <source>
        <dbReference type="ARBA" id="ARBA00017858"/>
    </source>
</evidence>
<dbReference type="SUPFAM" id="SSF54211">
    <property type="entry name" value="Ribosomal protein S5 domain 2-like"/>
    <property type="match status" value="1"/>
</dbReference>
<keyword evidence="17" id="KW-1185">Reference proteome</keyword>
<evidence type="ECO:0000256" key="9">
    <source>
        <dbReference type="ARBA" id="ARBA00022777"/>
    </source>
</evidence>
<dbReference type="InterPro" id="IPR020568">
    <property type="entry name" value="Ribosomal_Su5_D2-typ_SF"/>
</dbReference>
<keyword evidence="9 13" id="KW-0418">Kinase</keyword>
<evidence type="ECO:0000256" key="2">
    <source>
        <dbReference type="ARBA" id="ARBA00007370"/>
    </source>
</evidence>
<dbReference type="Proteomes" id="UP000030993">
    <property type="component" value="Unassembled WGS sequence"/>
</dbReference>
<keyword evidence="10 13" id="KW-0067">ATP-binding</keyword>
<organism evidence="16 17">
    <name type="scientific">Anaerovibrio lipolyticus</name>
    <dbReference type="NCBI Taxonomy" id="82374"/>
    <lineage>
        <taxon>Bacteria</taxon>
        <taxon>Bacillati</taxon>
        <taxon>Bacillota</taxon>
        <taxon>Negativicutes</taxon>
        <taxon>Selenomonadales</taxon>
        <taxon>Selenomonadaceae</taxon>
        <taxon>Anaerovibrio</taxon>
    </lineage>
</organism>
<dbReference type="InterPro" id="IPR014721">
    <property type="entry name" value="Ribsml_uS5_D2-typ_fold_subgr"/>
</dbReference>
<dbReference type="GO" id="GO:0005737">
    <property type="term" value="C:cytoplasm"/>
    <property type="evidence" value="ECO:0007669"/>
    <property type="project" value="UniProtKB-SubCell"/>
</dbReference>
<dbReference type="PANTHER" id="PTHR20861:SF1">
    <property type="entry name" value="HOMOSERINE KINASE"/>
    <property type="match status" value="1"/>
</dbReference>
<evidence type="ECO:0000256" key="13">
    <source>
        <dbReference type="HAMAP-Rule" id="MF_00384"/>
    </source>
</evidence>
<dbReference type="SUPFAM" id="SSF55060">
    <property type="entry name" value="GHMP Kinase, C-terminal domain"/>
    <property type="match status" value="1"/>
</dbReference>
<comment type="catalytic activity">
    <reaction evidence="11 13">
        <text>L-homoserine + ATP = O-phospho-L-homoserine + ADP + H(+)</text>
        <dbReference type="Rhea" id="RHEA:13985"/>
        <dbReference type="ChEBI" id="CHEBI:15378"/>
        <dbReference type="ChEBI" id="CHEBI:30616"/>
        <dbReference type="ChEBI" id="CHEBI:57476"/>
        <dbReference type="ChEBI" id="CHEBI:57590"/>
        <dbReference type="ChEBI" id="CHEBI:456216"/>
        <dbReference type="EC" id="2.7.1.39"/>
    </reaction>
</comment>
<keyword evidence="5 13" id="KW-0028">Amino-acid biosynthesis</keyword>
<dbReference type="Gene3D" id="3.30.230.10">
    <property type="match status" value="1"/>
</dbReference>
<comment type="subcellular location">
    <subcellularLocation>
        <location evidence="13">Cytoplasm</location>
    </subcellularLocation>
</comment>
<comment type="similarity">
    <text evidence="2 13">Belongs to the GHMP kinase family. Homoserine kinase subfamily.</text>
</comment>
<evidence type="ECO:0000256" key="6">
    <source>
        <dbReference type="ARBA" id="ARBA00022679"/>
    </source>
</evidence>
<dbReference type="Pfam" id="PF00288">
    <property type="entry name" value="GHMP_kinases_N"/>
    <property type="match status" value="1"/>
</dbReference>
<evidence type="ECO:0000313" key="16">
    <source>
        <dbReference type="EMBL" id="KHM53160.1"/>
    </source>
</evidence>
<dbReference type="NCBIfam" id="NF002288">
    <property type="entry name" value="PRK01212.1-4"/>
    <property type="match status" value="1"/>
</dbReference>
<dbReference type="InterPro" id="IPR013750">
    <property type="entry name" value="GHMP_kinase_C_dom"/>
</dbReference>
<dbReference type="InterPro" id="IPR000870">
    <property type="entry name" value="Homoserine_kinase"/>
</dbReference>
<dbReference type="UniPathway" id="UPA00050">
    <property type="reaction ID" value="UER00064"/>
</dbReference>
<dbReference type="AlphaFoldDB" id="A0A0B2JXY1"/>
<keyword evidence="7 13" id="KW-0791">Threonine biosynthesis</keyword>
<dbReference type="PROSITE" id="PS00627">
    <property type="entry name" value="GHMP_KINASES_ATP"/>
    <property type="match status" value="1"/>
</dbReference>
<keyword evidence="6 13" id="KW-0808">Transferase</keyword>
<dbReference type="InterPro" id="IPR006204">
    <property type="entry name" value="GHMP_kinase_N_dom"/>
</dbReference>
<dbReference type="EC" id="2.7.1.39" evidence="3 13"/>
<feature type="domain" description="GHMP kinase N-terminal" evidence="14">
    <location>
        <begin position="62"/>
        <end position="146"/>
    </location>
</feature>
<comment type="function">
    <text evidence="12 13">Catalyzes the ATP-dependent phosphorylation of L-homoserine to L-homoserine phosphate.</text>
</comment>
<dbReference type="Pfam" id="PF08544">
    <property type="entry name" value="GHMP_kinases_C"/>
    <property type="match status" value="1"/>
</dbReference>
<evidence type="ECO:0000256" key="5">
    <source>
        <dbReference type="ARBA" id="ARBA00022605"/>
    </source>
</evidence>
<accession>A0A0B2JXY1</accession>
<evidence type="ECO:0000256" key="7">
    <source>
        <dbReference type="ARBA" id="ARBA00022697"/>
    </source>
</evidence>
<evidence type="ECO:0000259" key="15">
    <source>
        <dbReference type="Pfam" id="PF08544"/>
    </source>
</evidence>
<evidence type="ECO:0000256" key="1">
    <source>
        <dbReference type="ARBA" id="ARBA00005015"/>
    </source>
</evidence>
<dbReference type="GO" id="GO:0005524">
    <property type="term" value="F:ATP binding"/>
    <property type="evidence" value="ECO:0007669"/>
    <property type="project" value="UniProtKB-UniRule"/>
</dbReference>
<evidence type="ECO:0000256" key="10">
    <source>
        <dbReference type="ARBA" id="ARBA00022840"/>
    </source>
</evidence>
<evidence type="ECO:0000256" key="3">
    <source>
        <dbReference type="ARBA" id="ARBA00012078"/>
    </source>
</evidence>
<dbReference type="Gene3D" id="3.30.70.890">
    <property type="entry name" value="GHMP kinase, C-terminal domain"/>
    <property type="match status" value="1"/>
</dbReference>
<evidence type="ECO:0000313" key="17">
    <source>
        <dbReference type="Proteomes" id="UP000030993"/>
    </source>
</evidence>
<dbReference type="STRING" id="82374.NZ47_00565"/>
<dbReference type="EMBL" id="JSCE01000009">
    <property type="protein sequence ID" value="KHM53160.1"/>
    <property type="molecule type" value="Genomic_DNA"/>
</dbReference>
<keyword evidence="8 13" id="KW-0547">Nucleotide-binding</keyword>
<dbReference type="PRINTS" id="PR00958">
    <property type="entry name" value="HOMSERKINASE"/>
</dbReference>
<evidence type="ECO:0000256" key="12">
    <source>
        <dbReference type="ARBA" id="ARBA00049954"/>
    </source>
</evidence>
<evidence type="ECO:0000256" key="11">
    <source>
        <dbReference type="ARBA" id="ARBA00049375"/>
    </source>
</evidence>
<gene>
    <name evidence="13" type="primary">thrB</name>
    <name evidence="16" type="ORF">NZ47_00565</name>
</gene>
<dbReference type="PANTHER" id="PTHR20861">
    <property type="entry name" value="HOMOSERINE/4-DIPHOSPHOCYTIDYL-2-C-METHYL-D-ERYTHRITOL KINASE"/>
    <property type="match status" value="1"/>
</dbReference>
<dbReference type="GO" id="GO:0004413">
    <property type="term" value="F:homoserine kinase activity"/>
    <property type="evidence" value="ECO:0007669"/>
    <property type="project" value="UniProtKB-UniRule"/>
</dbReference>
<dbReference type="InterPro" id="IPR036554">
    <property type="entry name" value="GHMP_kinase_C_sf"/>
</dbReference>
<name>A0A0B2JXY1_9FIRM</name>
<feature type="binding site" evidence="13">
    <location>
        <begin position="93"/>
        <end position="103"/>
    </location>
    <ligand>
        <name>ATP</name>
        <dbReference type="ChEBI" id="CHEBI:30616"/>
    </ligand>
</feature>
<comment type="pathway">
    <text evidence="1 13">Amino-acid biosynthesis; L-threonine biosynthesis; L-threonine from L-aspartate: step 4/5.</text>
</comment>
<dbReference type="PIRSF" id="PIRSF000676">
    <property type="entry name" value="Homoser_kin"/>
    <property type="match status" value="1"/>
</dbReference>
<protein>
    <recommendedName>
        <fullName evidence="4 13">Homoserine kinase</fullName>
        <shortName evidence="13">HK</shortName>
        <shortName evidence="13">HSK</shortName>
        <ecNumber evidence="3 13">2.7.1.39</ecNumber>
    </recommendedName>
</protein>